<reference evidence="3" key="1">
    <citation type="submission" date="2015-07" db="EMBL/GenBank/DDBJ databases">
        <title>Complete Genome of Thermincola ferriacetica strain Z-0001T.</title>
        <authorList>
            <person name="Lusk B."/>
            <person name="Badalamenti J.P."/>
            <person name="Parameswaran P."/>
            <person name="Bond D.R."/>
            <person name="Torres C.I."/>
        </authorList>
    </citation>
    <scope>NUCLEOTIDE SEQUENCE [LARGE SCALE GENOMIC DNA]</scope>
    <source>
        <strain evidence="3">Z-0001</strain>
    </source>
</reference>
<feature type="transmembrane region" description="Helical" evidence="1">
    <location>
        <begin position="83"/>
        <end position="99"/>
    </location>
</feature>
<feature type="transmembrane region" description="Helical" evidence="1">
    <location>
        <begin position="259"/>
        <end position="277"/>
    </location>
</feature>
<comment type="caution">
    <text evidence="2">The sequence shown here is derived from an EMBL/GenBank/DDBJ whole genome shotgun (WGS) entry which is preliminary data.</text>
</comment>
<dbReference type="PANTHER" id="PTHR35007">
    <property type="entry name" value="INTEGRAL MEMBRANE PROTEIN-RELATED"/>
    <property type="match status" value="1"/>
</dbReference>
<proteinExistence type="predicted"/>
<sequence>MISIIPALFIFFWVIMAGSLLLDRKKSTVRRQLNLVHYFGYSQVSDQAKDAGWNITTKEFLAIVLFAIGIGLVLALIFKNPLIIVAGVVAGYYLPRFIVQRYKKRERMTLMVAIPDFARILIAHLVDHHSIVKAFEMTQKDCFEPMKTLAQEFVKDVGVGIGVQLALENLKVKVSYRKFNTFIETLLLAHQEGYSTEALAAMKKAVESIESDIKAIEALQITTRKKKRELFSVVIASWLFPVVLSFMNTDNTNIFLDTFSGKVLIFLYIISTMVVLIKGEDYLSLKLEEL</sequence>
<keyword evidence="1" id="KW-0472">Membrane</keyword>
<evidence type="ECO:0000313" key="2">
    <source>
        <dbReference type="EMBL" id="KNZ69041.1"/>
    </source>
</evidence>
<accession>A0A0L6W0P8</accession>
<keyword evidence="1" id="KW-0812">Transmembrane</keyword>
<evidence type="ECO:0000256" key="1">
    <source>
        <dbReference type="SAM" id="Phobius"/>
    </source>
</evidence>
<name>A0A0L6W0P8_9FIRM</name>
<keyword evidence="1" id="KW-1133">Transmembrane helix</keyword>
<evidence type="ECO:0008006" key="4">
    <source>
        <dbReference type="Google" id="ProtNLM"/>
    </source>
</evidence>
<evidence type="ECO:0000313" key="3">
    <source>
        <dbReference type="Proteomes" id="UP000037175"/>
    </source>
</evidence>
<keyword evidence="3" id="KW-1185">Reference proteome</keyword>
<protein>
    <recommendedName>
        <fullName evidence="4">Type II secretion system F domain-containing protein</fullName>
    </recommendedName>
</protein>
<organism evidence="2 3">
    <name type="scientific">Thermincola ferriacetica</name>
    <dbReference type="NCBI Taxonomy" id="281456"/>
    <lineage>
        <taxon>Bacteria</taxon>
        <taxon>Bacillati</taxon>
        <taxon>Bacillota</taxon>
        <taxon>Clostridia</taxon>
        <taxon>Eubacteriales</taxon>
        <taxon>Thermincolaceae</taxon>
        <taxon>Thermincola</taxon>
    </lineage>
</organism>
<feature type="transmembrane region" description="Helical" evidence="1">
    <location>
        <begin position="6"/>
        <end position="22"/>
    </location>
</feature>
<feature type="transmembrane region" description="Helical" evidence="1">
    <location>
        <begin position="230"/>
        <end position="247"/>
    </location>
</feature>
<dbReference type="PATRIC" id="fig|281456.6.peg.2420"/>
<dbReference type="EMBL" id="LGTE01000017">
    <property type="protein sequence ID" value="KNZ69041.1"/>
    <property type="molecule type" value="Genomic_DNA"/>
</dbReference>
<dbReference type="PANTHER" id="PTHR35007:SF2">
    <property type="entry name" value="PILUS ASSEMBLE PROTEIN"/>
    <property type="match status" value="1"/>
</dbReference>
<feature type="transmembrane region" description="Helical" evidence="1">
    <location>
        <begin position="60"/>
        <end position="77"/>
    </location>
</feature>
<dbReference type="RefSeq" id="WP_052218435.1">
    <property type="nucleotide sequence ID" value="NZ_LGTE01000017.1"/>
</dbReference>
<dbReference type="Proteomes" id="UP000037175">
    <property type="component" value="Unassembled WGS sequence"/>
</dbReference>
<dbReference type="AlphaFoldDB" id="A0A0L6W0P8"/>
<gene>
    <name evidence="2" type="ORF">Tfer_2285</name>
</gene>